<dbReference type="Proteomes" id="UP001443914">
    <property type="component" value="Unassembled WGS sequence"/>
</dbReference>
<dbReference type="InterPro" id="IPR036638">
    <property type="entry name" value="HLH_DNA-bd_sf"/>
</dbReference>
<feature type="compositionally biased region" description="Basic and acidic residues" evidence="5">
    <location>
        <begin position="230"/>
        <end position="240"/>
    </location>
</feature>
<feature type="region of interest" description="Disordered" evidence="5">
    <location>
        <begin position="23"/>
        <end position="76"/>
    </location>
</feature>
<dbReference type="GO" id="GO:0003700">
    <property type="term" value="F:DNA-binding transcription factor activity"/>
    <property type="evidence" value="ECO:0007669"/>
    <property type="project" value="InterPro"/>
</dbReference>
<evidence type="ECO:0000313" key="7">
    <source>
        <dbReference type="EMBL" id="KAK9748167.1"/>
    </source>
</evidence>
<keyword evidence="4" id="KW-0539">Nucleus</keyword>
<dbReference type="SUPFAM" id="SSF47459">
    <property type="entry name" value="HLH, helix-loop-helix DNA-binding domain"/>
    <property type="match status" value="1"/>
</dbReference>
<dbReference type="GO" id="GO:0046983">
    <property type="term" value="F:protein dimerization activity"/>
    <property type="evidence" value="ECO:0007669"/>
    <property type="project" value="InterPro"/>
</dbReference>
<reference evidence="7 8" key="1">
    <citation type="submission" date="2024-03" db="EMBL/GenBank/DDBJ databases">
        <title>WGS assembly of Saponaria officinalis var. Norfolk2.</title>
        <authorList>
            <person name="Jenkins J."/>
            <person name="Shu S."/>
            <person name="Grimwood J."/>
            <person name="Barry K."/>
            <person name="Goodstein D."/>
            <person name="Schmutz J."/>
            <person name="Leebens-Mack J."/>
            <person name="Osbourn A."/>
        </authorList>
    </citation>
    <scope>NUCLEOTIDE SEQUENCE [LARGE SCALE GENOMIC DNA]</scope>
    <source>
        <strain evidence="8">cv. Norfolk2</strain>
        <strain evidence="7">JIC</strain>
        <tissue evidence="7">Leaf</tissue>
    </source>
</reference>
<dbReference type="PANTHER" id="PTHR46412:SF9">
    <property type="entry name" value="TRANSCRIPTION FACTOR BIM3"/>
    <property type="match status" value="1"/>
</dbReference>
<evidence type="ECO:0000256" key="1">
    <source>
        <dbReference type="ARBA" id="ARBA00004123"/>
    </source>
</evidence>
<accession>A0AAW1MR45</accession>
<protein>
    <recommendedName>
        <fullName evidence="6">BHLH domain-containing protein</fullName>
    </recommendedName>
</protein>
<dbReference type="AlphaFoldDB" id="A0AAW1MR45"/>
<organism evidence="7 8">
    <name type="scientific">Saponaria officinalis</name>
    <name type="common">Common soapwort</name>
    <name type="synonym">Lychnis saponaria</name>
    <dbReference type="NCBI Taxonomy" id="3572"/>
    <lineage>
        <taxon>Eukaryota</taxon>
        <taxon>Viridiplantae</taxon>
        <taxon>Streptophyta</taxon>
        <taxon>Embryophyta</taxon>
        <taxon>Tracheophyta</taxon>
        <taxon>Spermatophyta</taxon>
        <taxon>Magnoliopsida</taxon>
        <taxon>eudicotyledons</taxon>
        <taxon>Gunneridae</taxon>
        <taxon>Pentapetalae</taxon>
        <taxon>Caryophyllales</taxon>
        <taxon>Caryophyllaceae</taxon>
        <taxon>Caryophylleae</taxon>
        <taxon>Saponaria</taxon>
    </lineage>
</organism>
<dbReference type="SMART" id="SM00353">
    <property type="entry name" value="HLH"/>
    <property type="match status" value="1"/>
</dbReference>
<evidence type="ECO:0000259" key="6">
    <source>
        <dbReference type="PROSITE" id="PS50888"/>
    </source>
</evidence>
<name>A0AAW1MR45_SAPOF</name>
<comment type="subcellular location">
    <subcellularLocation>
        <location evidence="1">Nucleus</location>
    </subcellularLocation>
</comment>
<dbReference type="PROSITE" id="PS50888">
    <property type="entry name" value="BHLH"/>
    <property type="match status" value="1"/>
</dbReference>
<dbReference type="Pfam" id="PF00010">
    <property type="entry name" value="HLH"/>
    <property type="match status" value="1"/>
</dbReference>
<feature type="compositionally biased region" description="Polar residues" evidence="5">
    <location>
        <begin position="318"/>
        <end position="331"/>
    </location>
</feature>
<dbReference type="InterPro" id="IPR011598">
    <property type="entry name" value="bHLH_dom"/>
</dbReference>
<keyword evidence="8" id="KW-1185">Reference proteome</keyword>
<proteinExistence type="predicted"/>
<dbReference type="GO" id="GO:0006351">
    <property type="term" value="P:DNA-templated transcription"/>
    <property type="evidence" value="ECO:0007669"/>
    <property type="project" value="InterPro"/>
</dbReference>
<dbReference type="EMBL" id="JBDFQZ010000002">
    <property type="protein sequence ID" value="KAK9748168.1"/>
    <property type="molecule type" value="Genomic_DNA"/>
</dbReference>
<keyword evidence="2" id="KW-0805">Transcription regulation</keyword>
<evidence type="ECO:0000256" key="4">
    <source>
        <dbReference type="ARBA" id="ARBA00023242"/>
    </source>
</evidence>
<dbReference type="CDD" id="cd11453">
    <property type="entry name" value="bHLH_AtBIM_like"/>
    <property type="match status" value="1"/>
</dbReference>
<dbReference type="InterPro" id="IPR044295">
    <property type="entry name" value="BIM1/2/3"/>
</dbReference>
<dbReference type="GO" id="GO:0005634">
    <property type="term" value="C:nucleus"/>
    <property type="evidence" value="ECO:0007669"/>
    <property type="project" value="UniProtKB-SubCell"/>
</dbReference>
<sequence length="536" mass="58670">MELPQSLPFGTTQATHDFLSLYSHPSLSQDPRPSHGDFPKTHNFLQPLEGERKNNVKENSAVGRNVKPSPVDPSTSAVEHVLPGGIGTYSISCLPYVTQKVPKPEEDDLPVVPVTGSDRNGSNCSSYTGGNFTLWHESTMKKGDTRMETLVGVNSGREPTKVGQWPLDRPSQSLSCHSSVSLLSSSQALSQKNQSFMEMLKSTKRPHSLEDDDEDLRIKKESNSCLKGEFRVEVDRKNSDQKATTPRSKHSATEQRRRCKINDRFQMLREIIPHMDQKKDKASFLLEVIEYIQFLQGKVNRYEGTNPGFGSETVKLNPRSNNHGPSGSFTDQPRVANGVNNSVLMYGGELDEKVTTVNIPANTHTKAECRMINPINFKTMDQQSGVATKIGPISSSIPAGVYARSGCAAAQPLARIPDGSKPSLPQPSECEPFGADVKLKDQKLALEGGSINISSIYSQGLLNTLTRALQNSGVDLSQASISVQVDIGKRANKRQSTPDSMLTNVEAPCNNQSLLRGRVESTGNESDHTVKKLKIS</sequence>
<comment type="caution">
    <text evidence="7">The sequence shown here is derived from an EMBL/GenBank/DDBJ whole genome shotgun (WGS) entry which is preliminary data.</text>
</comment>
<dbReference type="Gene3D" id="4.10.280.10">
    <property type="entry name" value="Helix-loop-helix DNA-binding domain"/>
    <property type="match status" value="1"/>
</dbReference>
<gene>
    <name evidence="7" type="ORF">RND81_02G040700</name>
</gene>
<feature type="region of interest" description="Disordered" evidence="5">
    <location>
        <begin position="309"/>
        <end position="335"/>
    </location>
</feature>
<dbReference type="EMBL" id="JBDFQZ010000002">
    <property type="protein sequence ID" value="KAK9748167.1"/>
    <property type="molecule type" value="Genomic_DNA"/>
</dbReference>
<evidence type="ECO:0000313" key="8">
    <source>
        <dbReference type="Proteomes" id="UP001443914"/>
    </source>
</evidence>
<evidence type="ECO:0000256" key="5">
    <source>
        <dbReference type="SAM" id="MobiDB-lite"/>
    </source>
</evidence>
<evidence type="ECO:0000256" key="2">
    <source>
        <dbReference type="ARBA" id="ARBA00023015"/>
    </source>
</evidence>
<feature type="region of interest" description="Disordered" evidence="5">
    <location>
        <begin position="230"/>
        <end position="259"/>
    </location>
</feature>
<dbReference type="PANTHER" id="PTHR46412">
    <property type="entry name" value="BES1-INTERACTING MYC-LIKE PROTEIN"/>
    <property type="match status" value="1"/>
</dbReference>
<feature type="domain" description="BHLH" evidence="6">
    <location>
        <begin position="245"/>
        <end position="295"/>
    </location>
</feature>
<evidence type="ECO:0000256" key="3">
    <source>
        <dbReference type="ARBA" id="ARBA00023163"/>
    </source>
</evidence>
<keyword evidence="3" id="KW-0804">Transcription</keyword>